<dbReference type="Pfam" id="PF14416">
    <property type="entry name" value="PMR5N"/>
    <property type="match status" value="1"/>
</dbReference>
<dbReference type="SMR" id="A0A1S4CY15"/>
<dbReference type="GO" id="GO:0016020">
    <property type="term" value="C:membrane"/>
    <property type="evidence" value="ECO:0007669"/>
    <property type="project" value="UniProtKB-SubCell"/>
</dbReference>
<dbReference type="AlphaFoldDB" id="A0A1S4CY15"/>
<reference evidence="8" key="2">
    <citation type="submission" date="2025-08" db="UniProtKB">
        <authorList>
            <consortium name="RefSeq"/>
        </authorList>
    </citation>
    <scope>IDENTIFICATION</scope>
</reference>
<accession>A0A1S4CY15</accession>
<evidence type="ECO:0000256" key="2">
    <source>
        <dbReference type="ARBA" id="ARBA00007727"/>
    </source>
</evidence>
<evidence type="ECO:0000256" key="5">
    <source>
        <dbReference type="ARBA" id="ARBA00022989"/>
    </source>
</evidence>
<name>A0A1S4CY15_TOBAC</name>
<dbReference type="Pfam" id="PF13839">
    <property type="entry name" value="PC-Esterase"/>
    <property type="match status" value="1"/>
</dbReference>
<comment type="similarity">
    <text evidence="2">Belongs to the PC-esterase family. TBL subfamily.</text>
</comment>
<evidence type="ECO:0000313" key="7">
    <source>
        <dbReference type="Proteomes" id="UP000790787"/>
    </source>
</evidence>
<dbReference type="PANTHER" id="PTHR32285">
    <property type="entry name" value="PROTEIN TRICHOME BIREFRINGENCE-LIKE 9-RELATED"/>
    <property type="match status" value="1"/>
</dbReference>
<dbReference type="KEGG" id="nta:107823824"/>
<keyword evidence="3" id="KW-0812">Transmembrane</keyword>
<gene>
    <name evidence="8" type="primary">LOC107823824</name>
</gene>
<keyword evidence="4" id="KW-0735">Signal-anchor</keyword>
<evidence type="ECO:0000256" key="6">
    <source>
        <dbReference type="ARBA" id="ARBA00023136"/>
    </source>
</evidence>
<dbReference type="GO" id="GO:0016413">
    <property type="term" value="F:O-acetyltransferase activity"/>
    <property type="evidence" value="ECO:0000318"/>
    <property type="project" value="GO_Central"/>
</dbReference>
<evidence type="ECO:0000256" key="3">
    <source>
        <dbReference type="ARBA" id="ARBA00022692"/>
    </source>
</evidence>
<keyword evidence="5" id="KW-1133">Transmembrane helix</keyword>
<keyword evidence="6" id="KW-0472">Membrane</keyword>
<dbReference type="GO" id="GO:0005794">
    <property type="term" value="C:Golgi apparatus"/>
    <property type="evidence" value="ECO:0000318"/>
    <property type="project" value="GO_Central"/>
</dbReference>
<evidence type="ECO:0000256" key="4">
    <source>
        <dbReference type="ARBA" id="ARBA00022968"/>
    </source>
</evidence>
<dbReference type="Proteomes" id="UP000790787">
    <property type="component" value="Chromosome 22"/>
</dbReference>
<dbReference type="OrthoDB" id="630188at2759"/>
<dbReference type="InterPro" id="IPR026057">
    <property type="entry name" value="TBL_C"/>
</dbReference>
<dbReference type="GeneID" id="107823824"/>
<dbReference type="InterPro" id="IPR025846">
    <property type="entry name" value="TBL_N"/>
</dbReference>
<dbReference type="OMA" id="TMAIFWS"/>
<organism evidence="7 8">
    <name type="scientific">Nicotiana tabacum</name>
    <name type="common">Common tobacco</name>
    <dbReference type="NCBI Taxonomy" id="4097"/>
    <lineage>
        <taxon>Eukaryota</taxon>
        <taxon>Viridiplantae</taxon>
        <taxon>Streptophyta</taxon>
        <taxon>Embryophyta</taxon>
        <taxon>Tracheophyta</taxon>
        <taxon>Spermatophyta</taxon>
        <taxon>Magnoliopsida</taxon>
        <taxon>eudicotyledons</taxon>
        <taxon>Gunneridae</taxon>
        <taxon>Pentapetalae</taxon>
        <taxon>asterids</taxon>
        <taxon>lamiids</taxon>
        <taxon>Solanales</taxon>
        <taxon>Solanaceae</taxon>
        <taxon>Nicotianoideae</taxon>
        <taxon>Nicotianeae</taxon>
        <taxon>Nicotiana</taxon>
    </lineage>
</organism>
<proteinExistence type="inferred from homology"/>
<dbReference type="PaxDb" id="4097-A0A1S4CY15"/>
<comment type="subcellular location">
    <subcellularLocation>
        <location evidence="1">Membrane</location>
        <topology evidence="1">Single-pass membrane protein</topology>
    </subcellularLocation>
</comment>
<dbReference type="RefSeq" id="XP_016506016.1">
    <property type="nucleotide sequence ID" value="XM_016650530.1"/>
</dbReference>
<protein>
    <submittedName>
        <fullName evidence="8">LOW QUALITY PROTEIN: protein trichome birefringence-like 19</fullName>
    </submittedName>
</protein>
<sequence>MEFPCGKNSQNASQRTPKIFILIALPLIILGIISLYHPSSVTYILNHHPLHEKCDIFRGEWIPNPDGPYYTNTTCGEIHEHQNCMKYGRPDTDFLKWRWKPKGCELPIFNPHQFLDMMRNKSLAFVGDSVGRNQMQSLICLLSRVEHPIDISSTPDFNFKRWKYKTYNFTLATYWSPFLVKMEEADSDGPRHDGVFNIYLDEPDKKWTSQIKEFNYVILNSGHWFSRLSVYYEKNQVVGCWRCGLPNITELPNYYGYERVFKTALKAINNLENFKGTIFVRTFAPSHFEGGEWNTGGNCLRKSPFTRTEIVLEGLNLEFYKSQVEEFWVAEKEGKIKGKNFKLLDITQAMLLRPDGHPSRYGHLPNESVVLYNDCVHWCLPGPIDSWNDFLLHMLKIEQLIL</sequence>
<keyword evidence="7" id="KW-1185">Reference proteome</keyword>
<evidence type="ECO:0000256" key="1">
    <source>
        <dbReference type="ARBA" id="ARBA00004167"/>
    </source>
</evidence>
<evidence type="ECO:0000313" key="8">
    <source>
        <dbReference type="RefSeq" id="XP_016506016.1"/>
    </source>
</evidence>
<dbReference type="InterPro" id="IPR029962">
    <property type="entry name" value="TBL"/>
</dbReference>
<reference evidence="7" key="1">
    <citation type="journal article" date="2014" name="Nat. Commun.">
        <title>The tobacco genome sequence and its comparison with those of tomato and potato.</title>
        <authorList>
            <person name="Sierro N."/>
            <person name="Battey J.N."/>
            <person name="Ouadi S."/>
            <person name="Bakaher N."/>
            <person name="Bovet L."/>
            <person name="Willig A."/>
            <person name="Goepfert S."/>
            <person name="Peitsch M.C."/>
            <person name="Ivanov N.V."/>
        </authorList>
    </citation>
    <scope>NUCLEOTIDE SEQUENCE [LARGE SCALE GENOMIC DNA]</scope>
</reference>
<dbReference type="PANTHER" id="PTHR32285:SF48">
    <property type="entry name" value="PROTEIN TRICHOME BIREFRINGENCE-LIKE 19"/>
    <property type="match status" value="1"/>
</dbReference>